<organism evidence="1 2">
    <name type="scientific">Rhipicephalus sanguineus</name>
    <name type="common">Brown dog tick</name>
    <name type="synonym">Ixodes sanguineus</name>
    <dbReference type="NCBI Taxonomy" id="34632"/>
    <lineage>
        <taxon>Eukaryota</taxon>
        <taxon>Metazoa</taxon>
        <taxon>Ecdysozoa</taxon>
        <taxon>Arthropoda</taxon>
        <taxon>Chelicerata</taxon>
        <taxon>Arachnida</taxon>
        <taxon>Acari</taxon>
        <taxon>Parasitiformes</taxon>
        <taxon>Ixodida</taxon>
        <taxon>Ixodoidea</taxon>
        <taxon>Ixodidae</taxon>
        <taxon>Rhipicephalinae</taxon>
        <taxon>Rhipicephalus</taxon>
        <taxon>Rhipicephalus</taxon>
    </lineage>
</organism>
<gene>
    <name evidence="1" type="ORF">HPB52_010395</name>
</gene>
<accession>A0A9D4QFM3</accession>
<evidence type="ECO:0000313" key="2">
    <source>
        <dbReference type="Proteomes" id="UP000821837"/>
    </source>
</evidence>
<keyword evidence="2" id="KW-1185">Reference proteome</keyword>
<protein>
    <submittedName>
        <fullName evidence="1">Uncharacterized protein</fullName>
    </submittedName>
</protein>
<dbReference type="Proteomes" id="UP000821837">
    <property type="component" value="Chromosome 10"/>
</dbReference>
<proteinExistence type="predicted"/>
<dbReference type="EMBL" id="JABSTV010001246">
    <property type="protein sequence ID" value="KAH7976264.1"/>
    <property type="molecule type" value="Genomic_DNA"/>
</dbReference>
<evidence type="ECO:0000313" key="1">
    <source>
        <dbReference type="EMBL" id="KAH7976264.1"/>
    </source>
</evidence>
<comment type="caution">
    <text evidence="1">The sequence shown here is derived from an EMBL/GenBank/DDBJ whole genome shotgun (WGS) entry which is preliminary data.</text>
</comment>
<sequence length="126" mass="14105">MTYVGMTSEAGDSAKYLKKEGKWLRWEEYAAVYEEDKDKSGGLRLYQTLSIYALLKPPKFGNCGVVEGEKPLQDTSDFRALVGPSNFTASSADFVDEVKLTLDNLICVEDWECDDVLSQTKGRSMN</sequence>
<reference evidence="1" key="2">
    <citation type="submission" date="2021-09" db="EMBL/GenBank/DDBJ databases">
        <authorList>
            <person name="Jia N."/>
            <person name="Wang J."/>
            <person name="Shi W."/>
            <person name="Du L."/>
            <person name="Sun Y."/>
            <person name="Zhan W."/>
            <person name="Jiang J."/>
            <person name="Wang Q."/>
            <person name="Zhang B."/>
            <person name="Ji P."/>
            <person name="Sakyi L.B."/>
            <person name="Cui X."/>
            <person name="Yuan T."/>
            <person name="Jiang B."/>
            <person name="Yang W."/>
            <person name="Lam T.T.-Y."/>
            <person name="Chang Q."/>
            <person name="Ding S."/>
            <person name="Wang X."/>
            <person name="Zhu J."/>
            <person name="Ruan X."/>
            <person name="Zhao L."/>
            <person name="Wei J."/>
            <person name="Que T."/>
            <person name="Du C."/>
            <person name="Cheng J."/>
            <person name="Dai P."/>
            <person name="Han X."/>
            <person name="Huang E."/>
            <person name="Gao Y."/>
            <person name="Liu J."/>
            <person name="Shao H."/>
            <person name="Ye R."/>
            <person name="Li L."/>
            <person name="Wei W."/>
            <person name="Wang X."/>
            <person name="Wang C."/>
            <person name="Huo Q."/>
            <person name="Li W."/>
            <person name="Guo W."/>
            <person name="Chen H."/>
            <person name="Chen S."/>
            <person name="Zhou L."/>
            <person name="Zhou L."/>
            <person name="Ni X."/>
            <person name="Tian J."/>
            <person name="Zhou Y."/>
            <person name="Sheng Y."/>
            <person name="Liu T."/>
            <person name="Pan Y."/>
            <person name="Xia L."/>
            <person name="Li J."/>
            <person name="Zhao F."/>
            <person name="Cao W."/>
        </authorList>
    </citation>
    <scope>NUCLEOTIDE SEQUENCE</scope>
    <source>
        <strain evidence="1">Rsan-2018</strain>
        <tissue evidence="1">Larvae</tissue>
    </source>
</reference>
<reference evidence="1" key="1">
    <citation type="journal article" date="2020" name="Cell">
        <title>Large-Scale Comparative Analyses of Tick Genomes Elucidate Their Genetic Diversity and Vector Capacities.</title>
        <authorList>
            <consortium name="Tick Genome and Microbiome Consortium (TIGMIC)"/>
            <person name="Jia N."/>
            <person name="Wang J."/>
            <person name="Shi W."/>
            <person name="Du L."/>
            <person name="Sun Y."/>
            <person name="Zhan W."/>
            <person name="Jiang J.F."/>
            <person name="Wang Q."/>
            <person name="Zhang B."/>
            <person name="Ji P."/>
            <person name="Bell-Sakyi L."/>
            <person name="Cui X.M."/>
            <person name="Yuan T.T."/>
            <person name="Jiang B.G."/>
            <person name="Yang W.F."/>
            <person name="Lam T.T."/>
            <person name="Chang Q.C."/>
            <person name="Ding S.J."/>
            <person name="Wang X.J."/>
            <person name="Zhu J.G."/>
            <person name="Ruan X.D."/>
            <person name="Zhao L."/>
            <person name="Wei J.T."/>
            <person name="Ye R.Z."/>
            <person name="Que T.C."/>
            <person name="Du C.H."/>
            <person name="Zhou Y.H."/>
            <person name="Cheng J.X."/>
            <person name="Dai P.F."/>
            <person name="Guo W.B."/>
            <person name="Han X.H."/>
            <person name="Huang E.J."/>
            <person name="Li L.F."/>
            <person name="Wei W."/>
            <person name="Gao Y.C."/>
            <person name="Liu J.Z."/>
            <person name="Shao H.Z."/>
            <person name="Wang X."/>
            <person name="Wang C.C."/>
            <person name="Yang T.C."/>
            <person name="Huo Q.B."/>
            <person name="Li W."/>
            <person name="Chen H.Y."/>
            <person name="Chen S.E."/>
            <person name="Zhou L.G."/>
            <person name="Ni X.B."/>
            <person name="Tian J.H."/>
            <person name="Sheng Y."/>
            <person name="Liu T."/>
            <person name="Pan Y.S."/>
            <person name="Xia L.Y."/>
            <person name="Li J."/>
            <person name="Zhao F."/>
            <person name="Cao W.C."/>
        </authorList>
    </citation>
    <scope>NUCLEOTIDE SEQUENCE</scope>
    <source>
        <strain evidence="1">Rsan-2018</strain>
    </source>
</reference>
<name>A0A9D4QFM3_RHISA</name>
<dbReference type="AlphaFoldDB" id="A0A9D4QFM3"/>